<keyword evidence="1" id="KW-0645">Protease</keyword>
<proteinExistence type="predicted"/>
<keyword evidence="3" id="KW-0788">Thiol protease</keyword>
<sequence>MYRVLEDQLREQDYALTVAALWKRTAEYMQSHSEDFLPFLTNPNTGNVYAPEEFEKYCDDIVNTAAWGVALLFLEPFSTKKYPVASPYSPVQGVVSLLLMVHNGHRVHPIGHRKESMSYH</sequence>
<dbReference type="GO" id="GO:0006508">
    <property type="term" value="P:proteolysis"/>
    <property type="evidence" value="ECO:0007669"/>
    <property type="project" value="UniProtKB-KW"/>
</dbReference>
<feature type="domain" description="OTU" evidence="4">
    <location>
        <begin position="1"/>
        <end position="70"/>
    </location>
</feature>
<keyword evidence="2" id="KW-0833">Ubl conjugation pathway</keyword>
<name>A0AAW0JP50_MYOGA</name>
<dbReference type="GO" id="GO:0008234">
    <property type="term" value="F:cysteine-type peptidase activity"/>
    <property type="evidence" value="ECO:0007669"/>
    <property type="project" value="UniProtKB-KW"/>
</dbReference>
<dbReference type="Proteomes" id="UP001488838">
    <property type="component" value="Unassembled WGS sequence"/>
</dbReference>
<comment type="caution">
    <text evidence="5">The sequence shown here is derived from an EMBL/GenBank/DDBJ whole genome shotgun (WGS) entry which is preliminary data.</text>
</comment>
<evidence type="ECO:0000256" key="3">
    <source>
        <dbReference type="ARBA" id="ARBA00022807"/>
    </source>
</evidence>
<accession>A0AAW0JP50</accession>
<evidence type="ECO:0000313" key="6">
    <source>
        <dbReference type="Proteomes" id="UP001488838"/>
    </source>
</evidence>
<keyword evidence="3" id="KW-0378">Hydrolase</keyword>
<gene>
    <name evidence="5" type="ORF">U0070_013672</name>
</gene>
<evidence type="ECO:0000256" key="1">
    <source>
        <dbReference type="ARBA" id="ARBA00022670"/>
    </source>
</evidence>
<dbReference type="Gene3D" id="3.90.70.80">
    <property type="match status" value="1"/>
</dbReference>
<reference evidence="5 6" key="1">
    <citation type="journal article" date="2023" name="bioRxiv">
        <title>Conserved and derived expression patterns and positive selection on dental genes reveal complex evolutionary context of ever-growing rodent molars.</title>
        <authorList>
            <person name="Calamari Z.T."/>
            <person name="Song A."/>
            <person name="Cohen E."/>
            <person name="Akter M."/>
            <person name="Roy R.D."/>
            <person name="Hallikas O."/>
            <person name="Christensen M.M."/>
            <person name="Li P."/>
            <person name="Marangoni P."/>
            <person name="Jernvall J."/>
            <person name="Klein O.D."/>
        </authorList>
    </citation>
    <scope>NUCLEOTIDE SEQUENCE [LARGE SCALE GENOMIC DNA]</scope>
    <source>
        <strain evidence="5">V071</strain>
    </source>
</reference>
<dbReference type="Pfam" id="PF02338">
    <property type="entry name" value="OTU"/>
    <property type="match status" value="1"/>
</dbReference>
<dbReference type="InterPro" id="IPR038765">
    <property type="entry name" value="Papain-like_cys_pep_sf"/>
</dbReference>
<dbReference type="InterPro" id="IPR003323">
    <property type="entry name" value="OTU_dom"/>
</dbReference>
<evidence type="ECO:0000313" key="5">
    <source>
        <dbReference type="EMBL" id="KAK7828046.1"/>
    </source>
</evidence>
<keyword evidence="6" id="KW-1185">Reference proteome</keyword>
<dbReference type="EMBL" id="JBBHLL010000028">
    <property type="protein sequence ID" value="KAK7828046.1"/>
    <property type="molecule type" value="Genomic_DNA"/>
</dbReference>
<dbReference type="AlphaFoldDB" id="A0AAW0JP50"/>
<protein>
    <recommendedName>
        <fullName evidence="4">OTU domain-containing protein</fullName>
    </recommendedName>
</protein>
<dbReference type="SUPFAM" id="SSF54001">
    <property type="entry name" value="Cysteine proteinases"/>
    <property type="match status" value="1"/>
</dbReference>
<evidence type="ECO:0000259" key="4">
    <source>
        <dbReference type="Pfam" id="PF02338"/>
    </source>
</evidence>
<evidence type="ECO:0000256" key="2">
    <source>
        <dbReference type="ARBA" id="ARBA00022786"/>
    </source>
</evidence>
<organism evidence="5 6">
    <name type="scientific">Myodes glareolus</name>
    <name type="common">Bank vole</name>
    <name type="synonym">Clethrionomys glareolus</name>
    <dbReference type="NCBI Taxonomy" id="447135"/>
    <lineage>
        <taxon>Eukaryota</taxon>
        <taxon>Metazoa</taxon>
        <taxon>Chordata</taxon>
        <taxon>Craniata</taxon>
        <taxon>Vertebrata</taxon>
        <taxon>Euteleostomi</taxon>
        <taxon>Mammalia</taxon>
        <taxon>Eutheria</taxon>
        <taxon>Euarchontoglires</taxon>
        <taxon>Glires</taxon>
        <taxon>Rodentia</taxon>
        <taxon>Myomorpha</taxon>
        <taxon>Muroidea</taxon>
        <taxon>Cricetidae</taxon>
        <taxon>Arvicolinae</taxon>
        <taxon>Myodes</taxon>
    </lineage>
</organism>